<keyword evidence="5" id="KW-0862">Zinc</keyword>
<dbReference type="SMART" id="SM00355">
    <property type="entry name" value="ZnF_C2H2"/>
    <property type="match status" value="10"/>
</dbReference>
<dbReference type="Proteomes" id="UP000008225">
    <property type="component" value="Chromosome 15"/>
</dbReference>
<proteinExistence type="inferred from homology"/>
<dbReference type="PROSITE" id="PS00028">
    <property type="entry name" value="ZINC_FINGER_C2H2_1"/>
    <property type="match status" value="9"/>
</dbReference>
<feature type="domain" description="C2H2-type" evidence="14">
    <location>
        <begin position="296"/>
        <end position="325"/>
    </location>
</feature>
<evidence type="ECO:0000256" key="4">
    <source>
        <dbReference type="ARBA" id="ARBA00022771"/>
    </source>
</evidence>
<dbReference type="OMA" id="TGVQCIQ"/>
<feature type="domain" description="C2H2-type" evidence="14">
    <location>
        <begin position="174"/>
        <end position="203"/>
    </location>
</feature>
<evidence type="ECO:0000259" key="14">
    <source>
        <dbReference type="PROSITE" id="PS50157"/>
    </source>
</evidence>
<dbReference type="Pfam" id="PF00096">
    <property type="entry name" value="zf-C2H2"/>
    <property type="match status" value="6"/>
</dbReference>
<protein>
    <submittedName>
        <fullName evidence="15">ZXD family zinc finger C</fullName>
    </submittedName>
</protein>
<feature type="region of interest" description="Disordered" evidence="13">
    <location>
        <begin position="85"/>
        <end position="121"/>
    </location>
</feature>
<evidence type="ECO:0000313" key="15">
    <source>
        <dbReference type="Ensembl" id="ENSCJAP00000078126.1"/>
    </source>
</evidence>
<feature type="domain" description="C2H2-type" evidence="14">
    <location>
        <begin position="417"/>
        <end position="446"/>
    </location>
</feature>
<dbReference type="InterPro" id="IPR013087">
    <property type="entry name" value="Znf_C2H2_type"/>
</dbReference>
<dbReference type="FunFam" id="3.30.160.60:FF:001192">
    <property type="entry name" value="ZXD family zinc finger C"/>
    <property type="match status" value="1"/>
</dbReference>
<feature type="region of interest" description="Disordered" evidence="13">
    <location>
        <begin position="150"/>
        <end position="174"/>
    </location>
</feature>
<feature type="domain" description="C2H2-type" evidence="14">
    <location>
        <begin position="450"/>
        <end position="480"/>
    </location>
</feature>
<evidence type="ECO:0000256" key="1">
    <source>
        <dbReference type="ARBA" id="ARBA00004123"/>
    </source>
</evidence>
<comment type="subcellular location">
    <subcellularLocation>
        <location evidence="1">Nucleus</location>
    </subcellularLocation>
</comment>
<dbReference type="GO" id="GO:0030275">
    <property type="term" value="F:LRR domain binding"/>
    <property type="evidence" value="ECO:0007669"/>
    <property type="project" value="Ensembl"/>
</dbReference>
<evidence type="ECO:0000256" key="6">
    <source>
        <dbReference type="ARBA" id="ARBA00023015"/>
    </source>
</evidence>
<accession>A0A5F4WKC1</accession>
<dbReference type="PANTHER" id="PTHR46179">
    <property type="entry name" value="ZINC FINGER PROTEIN"/>
    <property type="match status" value="1"/>
</dbReference>
<dbReference type="FunFam" id="3.30.160.60:FF:000872">
    <property type="entry name" value="zinc finger X-linked protein ZXDB"/>
    <property type="match status" value="1"/>
</dbReference>
<keyword evidence="8" id="KW-0804">Transcription</keyword>
<feature type="compositionally biased region" description="Low complexity" evidence="13">
    <location>
        <begin position="636"/>
        <end position="645"/>
    </location>
</feature>
<dbReference type="FunFam" id="3.30.160.60:FF:000499">
    <property type="entry name" value="ZXD family zinc finger C"/>
    <property type="match status" value="1"/>
</dbReference>
<keyword evidence="3" id="KW-0677">Repeat</keyword>
<keyword evidence="9" id="KW-0539">Nucleus</keyword>
<keyword evidence="4 12" id="KW-0863">Zinc-finger</keyword>
<evidence type="ECO:0000256" key="13">
    <source>
        <dbReference type="SAM" id="MobiDB-lite"/>
    </source>
</evidence>
<evidence type="ECO:0000256" key="5">
    <source>
        <dbReference type="ARBA" id="ARBA00022833"/>
    </source>
</evidence>
<feature type="domain" description="C2H2-type" evidence="14">
    <location>
        <begin position="237"/>
        <end position="266"/>
    </location>
</feature>
<keyword evidence="2" id="KW-0479">Metal-binding</keyword>
<keyword evidence="6" id="KW-0805">Transcription regulation</keyword>
<evidence type="ECO:0000256" key="12">
    <source>
        <dbReference type="PROSITE-ProRule" id="PRU00042"/>
    </source>
</evidence>
<dbReference type="GeneTree" id="ENSGT00940000162216"/>
<feature type="region of interest" description="Disordered" evidence="13">
    <location>
        <begin position="745"/>
        <end position="773"/>
    </location>
</feature>
<dbReference type="InParanoid" id="A0A5F4WKC1"/>
<dbReference type="PANTHER" id="PTHR46179:SF5">
    <property type="entry name" value="ZINC FINGER PROTEIN ZXDC"/>
    <property type="match status" value="1"/>
</dbReference>
<comment type="similarity">
    <text evidence="11">Belongs to the ZXD family.</text>
</comment>
<evidence type="ECO:0000256" key="2">
    <source>
        <dbReference type="ARBA" id="ARBA00022723"/>
    </source>
</evidence>
<evidence type="ECO:0000256" key="7">
    <source>
        <dbReference type="ARBA" id="ARBA00023159"/>
    </source>
</evidence>
<dbReference type="STRING" id="9483.ENSCJAP00000078126"/>
<reference evidence="15" key="2">
    <citation type="submission" date="2025-08" db="UniProtKB">
        <authorList>
            <consortium name="Ensembl"/>
        </authorList>
    </citation>
    <scope>IDENTIFICATION</scope>
</reference>
<evidence type="ECO:0000256" key="10">
    <source>
        <dbReference type="ARBA" id="ARBA00053079"/>
    </source>
</evidence>
<dbReference type="GO" id="GO:0003713">
    <property type="term" value="F:transcription coactivator activity"/>
    <property type="evidence" value="ECO:0007669"/>
    <property type="project" value="Ensembl"/>
</dbReference>
<dbReference type="Gene3D" id="3.30.160.60">
    <property type="entry name" value="Classic Zinc Finger"/>
    <property type="match status" value="8"/>
</dbReference>
<comment type="function">
    <text evidence="10">Cooperates with CIITA to promote transcription of MHC class I and MHC class II genes.</text>
</comment>
<reference evidence="15" key="3">
    <citation type="submission" date="2025-09" db="UniProtKB">
        <authorList>
            <consortium name="Ensembl"/>
        </authorList>
    </citation>
    <scope>IDENTIFICATION</scope>
</reference>
<feature type="compositionally biased region" description="Low complexity" evidence="13">
    <location>
        <begin position="150"/>
        <end position="161"/>
    </location>
</feature>
<feature type="domain" description="C2H2-type" evidence="14">
    <location>
        <begin position="207"/>
        <end position="236"/>
    </location>
</feature>
<feature type="region of interest" description="Disordered" evidence="13">
    <location>
        <begin position="1"/>
        <end position="72"/>
    </location>
</feature>
<dbReference type="FunCoup" id="A0A5F4WKC1">
    <property type="interactions" value="817"/>
</dbReference>
<dbReference type="SUPFAM" id="SSF57667">
    <property type="entry name" value="beta-beta-alpha zinc fingers"/>
    <property type="match status" value="5"/>
</dbReference>
<feature type="region of interest" description="Disordered" evidence="13">
    <location>
        <begin position="629"/>
        <end position="696"/>
    </location>
</feature>
<evidence type="ECO:0000256" key="8">
    <source>
        <dbReference type="ARBA" id="ARBA00023163"/>
    </source>
</evidence>
<evidence type="ECO:0000256" key="3">
    <source>
        <dbReference type="ARBA" id="ARBA00022737"/>
    </source>
</evidence>
<keyword evidence="7" id="KW-0010">Activator</keyword>
<dbReference type="AlphaFoldDB" id="A0A5F4WKC1"/>
<dbReference type="FunFam" id="3.30.160.60:FF:000257">
    <property type="entry name" value="ZXD family zinc finger C"/>
    <property type="match status" value="3"/>
</dbReference>
<feature type="domain" description="C2H2-type" evidence="14">
    <location>
        <begin position="267"/>
        <end position="294"/>
    </location>
</feature>
<evidence type="ECO:0000256" key="9">
    <source>
        <dbReference type="ARBA" id="ARBA00023242"/>
    </source>
</evidence>
<dbReference type="GO" id="GO:0008270">
    <property type="term" value="F:zinc ion binding"/>
    <property type="evidence" value="ECO:0007669"/>
    <property type="project" value="UniProtKB-KW"/>
</dbReference>
<feature type="domain" description="C2H2-type" evidence="14">
    <location>
        <begin position="357"/>
        <end position="386"/>
    </location>
</feature>
<dbReference type="InterPro" id="IPR036236">
    <property type="entry name" value="Znf_C2H2_sf"/>
</dbReference>
<dbReference type="Ensembl" id="ENSCJAT00000113778.2">
    <property type="protein sequence ID" value="ENSCJAP00000078126.1"/>
    <property type="gene ID" value="ENSCJAG00000006974.5"/>
</dbReference>
<feature type="domain" description="C2H2-type" evidence="14">
    <location>
        <begin position="327"/>
        <end position="356"/>
    </location>
</feature>
<evidence type="ECO:0000313" key="16">
    <source>
        <dbReference type="Proteomes" id="UP000008225"/>
    </source>
</evidence>
<dbReference type="FunFam" id="3.30.160.60:FF:000543">
    <property type="entry name" value="Zinc finger protein 384 like"/>
    <property type="match status" value="1"/>
</dbReference>
<evidence type="ECO:0000256" key="11">
    <source>
        <dbReference type="ARBA" id="ARBA00061186"/>
    </source>
</evidence>
<name>A0A5F4WKC1_CALJA</name>
<dbReference type="GO" id="GO:0006357">
    <property type="term" value="P:regulation of transcription by RNA polymerase II"/>
    <property type="evidence" value="ECO:0007669"/>
    <property type="project" value="TreeGrafter"/>
</dbReference>
<organism evidence="15 16">
    <name type="scientific">Callithrix jacchus</name>
    <name type="common">White-tufted-ear marmoset</name>
    <name type="synonym">Simia Jacchus</name>
    <dbReference type="NCBI Taxonomy" id="9483"/>
    <lineage>
        <taxon>Eukaryota</taxon>
        <taxon>Metazoa</taxon>
        <taxon>Chordata</taxon>
        <taxon>Craniata</taxon>
        <taxon>Vertebrata</taxon>
        <taxon>Euteleostomi</taxon>
        <taxon>Mammalia</taxon>
        <taxon>Eutheria</taxon>
        <taxon>Euarchontoglires</taxon>
        <taxon>Primates</taxon>
        <taxon>Haplorrhini</taxon>
        <taxon>Platyrrhini</taxon>
        <taxon>Cebidae</taxon>
        <taxon>Callitrichinae</taxon>
        <taxon>Callithrix</taxon>
        <taxon>Callithrix</taxon>
    </lineage>
</organism>
<feature type="domain" description="C2H2-type" evidence="14">
    <location>
        <begin position="387"/>
        <end position="416"/>
    </location>
</feature>
<keyword evidence="16" id="KW-1185">Reference proteome</keyword>
<dbReference type="PROSITE" id="PS50157">
    <property type="entry name" value="ZINC_FINGER_C2H2_2"/>
    <property type="match status" value="10"/>
</dbReference>
<dbReference type="InterPro" id="IPR051061">
    <property type="entry name" value="Zinc_finger_trans_reg"/>
</dbReference>
<dbReference type="GO" id="GO:0005634">
    <property type="term" value="C:nucleus"/>
    <property type="evidence" value="ECO:0007669"/>
    <property type="project" value="UniProtKB-SubCell"/>
</dbReference>
<sequence length="953" mass="101726">MDLPALLPAPTVRGGQHGGSFGRLRRAPASLGPSPAHRRLLLVRGPEDGGPGARPREACGQSPPPAEDDSDGDSFVVLLEVPQGAAAEAVGSQEAEPSSRADSVSRPEQGPSGPAAAPGPVAVPAGAVTIRSQDLLVRLDRGVLALTAPSGPAAAGPSAPRRAPPASGPSAPRYRCPESQCTLAFAKKHQLKVHLLTHGGGQGRRPFKCPLEGCGWAFTTSYKLKRHLQSHDKLRPFGCPVGGCGKKFTTVYNLKAHMKGHEQESLFKCEVCSERFHTQAKLSSHQRSHFEPERPYKCDFPGCEKTFITVSALFSHNRAHFREQELFSCSFPGCSKQYDKACRLKIHLRSHTGERPFVCDSDSCGWTFTSMSKLLRHRRKHDDDRRFTCPVEGCGKSFTRAEHLKGHSITHLGTKPFECPVEGCCARFSARSSLYIHSKKHVQDVGAPKSRCPVSTCNRLFTSKHSMKAHMVRQHSRRQDLLPQLEAPSSLTPSNELSSPGQSELTNMDLAALFSDTPANASGSAGGSDEALNSGILTIDVTSVSSSLGGNLPANNSSLGPMEPLVLVAHSDIPPSLDSPLVIGTAASVLQQSSFNVDDVQTVSAGALGCLVALPMKNLSEDPLALTSSSNLSVHSTTPTSSSTPRENASVPELLAPIKVEPDSPRHPKTVGQQEGSHGLPRPMLSSPAEQHGAQDTELSAGTSNLYLLCDGLPRFSEYKWCVVNGSQESGGSARTDYRAIQLAKEKKQRGAGSNAGASQSTQRKIKEGKMSPPHFHESQSSWLCGSLVVPSGGRPGPTPAAGVHCGAQGIQVQLVQDDPSSEGVLPSARGPAAFLPFLTVDLPVYILQVWMPCCPLFFLLRLAEPSSGRLASQLQAGHRGWLAGWGGSVGWLLGCLAAFWRRWVSGAQICRMQQLLLVNKAGEVNIRLKHVVPRNISYFSGGGLARAQPVGE</sequence>
<gene>
    <name evidence="15" type="primary">ZXDC</name>
</gene>
<dbReference type="Bgee" id="ENSCJAG00000006974">
    <property type="expression patterns" value="Expressed in liver and 6 other cell types or tissues"/>
</dbReference>
<dbReference type="GO" id="GO:0070742">
    <property type="term" value="F:C2H2 zinc finger domain binding"/>
    <property type="evidence" value="ECO:0007669"/>
    <property type="project" value="Ensembl"/>
</dbReference>
<reference evidence="15" key="1">
    <citation type="submission" date="2009-03" db="EMBL/GenBank/DDBJ databases">
        <authorList>
            <person name="Warren W."/>
            <person name="Ye L."/>
            <person name="Minx P."/>
            <person name="Worley K."/>
            <person name="Gibbs R."/>
            <person name="Wilson R.K."/>
        </authorList>
    </citation>
    <scope>NUCLEOTIDE SEQUENCE [LARGE SCALE GENOMIC DNA]</scope>
</reference>